<dbReference type="PANTHER" id="PTHR10859:SF91">
    <property type="entry name" value="DOLICHYL-PHOSPHATE BETA-GLUCOSYLTRANSFERASE"/>
    <property type="match status" value="1"/>
</dbReference>
<evidence type="ECO:0000313" key="3">
    <source>
        <dbReference type="Proteomes" id="UP000007812"/>
    </source>
</evidence>
<dbReference type="PANTHER" id="PTHR10859">
    <property type="entry name" value="GLYCOSYL TRANSFERASE"/>
    <property type="match status" value="1"/>
</dbReference>
<dbReference type="AlphaFoldDB" id="F4G2G6"/>
<keyword evidence="2" id="KW-0808">Transferase</keyword>
<dbReference type="Proteomes" id="UP000007812">
    <property type="component" value="Chromosome"/>
</dbReference>
<gene>
    <name evidence="2" type="ordered locus">Mcup_0909</name>
</gene>
<name>F4G2G6_METCR</name>
<dbReference type="eggNOG" id="arCOG00895">
    <property type="taxonomic scope" value="Archaea"/>
</dbReference>
<dbReference type="RefSeq" id="WP_013737512.1">
    <property type="nucleotide sequence ID" value="NC_015435.1"/>
</dbReference>
<dbReference type="KEGG" id="mcn:Mcup_0909"/>
<reference evidence="2 3" key="1">
    <citation type="journal article" date="2011" name="J. Bacteriol.">
        <title>Complete genome sequence of Metallosphaera cuprina, a metal sulfide-oxidizing archaeon from a hot spring.</title>
        <authorList>
            <person name="Liu L.J."/>
            <person name="You X.Y."/>
            <person name="Zheng H."/>
            <person name="Wang S."/>
            <person name="Jiang C.Y."/>
            <person name="Liu S.J."/>
        </authorList>
    </citation>
    <scope>NUCLEOTIDE SEQUENCE [LARGE SCALE GENOMIC DNA]</scope>
    <source>
        <strain evidence="2 3">Ar-4</strain>
    </source>
</reference>
<accession>F4G2G6</accession>
<evidence type="ECO:0000259" key="1">
    <source>
        <dbReference type="Pfam" id="PF00535"/>
    </source>
</evidence>
<dbReference type="InterPro" id="IPR001173">
    <property type="entry name" value="Glyco_trans_2-like"/>
</dbReference>
<dbReference type="GO" id="GO:0006487">
    <property type="term" value="P:protein N-linked glycosylation"/>
    <property type="evidence" value="ECO:0007669"/>
    <property type="project" value="TreeGrafter"/>
</dbReference>
<organism evidence="2 3">
    <name type="scientific">Metallosphaera cuprina (strain Ar-4)</name>
    <dbReference type="NCBI Taxonomy" id="1006006"/>
    <lineage>
        <taxon>Archaea</taxon>
        <taxon>Thermoproteota</taxon>
        <taxon>Thermoprotei</taxon>
        <taxon>Sulfolobales</taxon>
        <taxon>Sulfolobaceae</taxon>
        <taxon>Metallosphaera</taxon>
    </lineage>
</organism>
<dbReference type="SUPFAM" id="SSF53448">
    <property type="entry name" value="Nucleotide-diphospho-sugar transferases"/>
    <property type="match status" value="1"/>
</dbReference>
<dbReference type="OrthoDB" id="351177at2157"/>
<dbReference type="EMBL" id="CP002656">
    <property type="protein sequence ID" value="AEB95014.1"/>
    <property type="molecule type" value="Genomic_DNA"/>
</dbReference>
<protein>
    <submittedName>
        <fullName evidence="2">Glycosyl transferase family 2</fullName>
    </submittedName>
</protein>
<dbReference type="HOGENOM" id="CLU_033536_9_0_2"/>
<evidence type="ECO:0000313" key="2">
    <source>
        <dbReference type="EMBL" id="AEB95014.1"/>
    </source>
</evidence>
<dbReference type="Pfam" id="PF00535">
    <property type="entry name" value="Glycos_transf_2"/>
    <property type="match status" value="1"/>
</dbReference>
<dbReference type="STRING" id="1006006.Mcup_0909"/>
<dbReference type="PATRIC" id="fig|1006006.8.peg.907"/>
<dbReference type="InterPro" id="IPR029044">
    <property type="entry name" value="Nucleotide-diphossugar_trans"/>
</dbReference>
<dbReference type="GO" id="GO:0016740">
    <property type="term" value="F:transferase activity"/>
    <property type="evidence" value="ECO:0007669"/>
    <property type="project" value="UniProtKB-KW"/>
</dbReference>
<sequence length="238" mass="27723">MLTVIVPAYNESHRIQRTLKKLSKFDDVIVIFDGNDDTPNVVRKFPVRLFISKERLGKGGALKTGISLSRGDRILTMDADFPVSEEDLKKLLDTDADLVLPKRKILGMPLTRRFLHFSFIRLTKLLFPSLKFQDFQSGVKLIRRDKALSVMNELIMNDLLFDVNLIYAFRRRGYVIKEVEISYIHDEKGSKISGRLIKVVLLIFLSLIKLRVYYSPFKSILDTRLYRRVQDFILKVLR</sequence>
<dbReference type="GeneID" id="10493100"/>
<keyword evidence="3" id="KW-1185">Reference proteome</keyword>
<feature type="domain" description="Glycosyltransferase 2-like" evidence="1">
    <location>
        <begin position="3"/>
        <end position="115"/>
    </location>
</feature>
<dbReference type="Gene3D" id="3.90.550.10">
    <property type="entry name" value="Spore Coat Polysaccharide Biosynthesis Protein SpsA, Chain A"/>
    <property type="match status" value="1"/>
</dbReference>
<proteinExistence type="predicted"/>